<proteinExistence type="predicted"/>
<feature type="transmembrane region" description="Helical" evidence="1">
    <location>
        <begin position="61"/>
        <end position="82"/>
    </location>
</feature>
<dbReference type="Proteomes" id="UP001268610">
    <property type="component" value="Unassembled WGS sequence"/>
</dbReference>
<sequence>TIQYHEPLLIQYGSYIVIFVYMLVYFLTGARPFILLITCCIAGILPLPIAGYMGVQVDLLNYFYAVIFSNFIGFFISQSIIGKERTNFLQARLLALDKVHAKTLSDRLTRLSNEDALTGLYNR</sequence>
<evidence type="ECO:0000256" key="1">
    <source>
        <dbReference type="SAM" id="Phobius"/>
    </source>
</evidence>
<protein>
    <recommendedName>
        <fullName evidence="4">GGDEF domain-containing protein</fullName>
    </recommendedName>
</protein>
<dbReference type="AlphaFoldDB" id="A0AAJ2H146"/>
<keyword evidence="1" id="KW-1133">Transmembrane helix</keyword>
<name>A0AAJ2H146_9HYPH</name>
<evidence type="ECO:0008006" key="4">
    <source>
        <dbReference type="Google" id="ProtNLM"/>
    </source>
</evidence>
<evidence type="ECO:0000313" key="3">
    <source>
        <dbReference type="Proteomes" id="UP001268610"/>
    </source>
</evidence>
<feature type="non-terminal residue" evidence="2">
    <location>
        <position position="1"/>
    </location>
</feature>
<evidence type="ECO:0000313" key="2">
    <source>
        <dbReference type="EMBL" id="MDR9778641.1"/>
    </source>
</evidence>
<dbReference type="RefSeq" id="WP_310866658.1">
    <property type="nucleotide sequence ID" value="NZ_JAVLSF010001037.1"/>
</dbReference>
<organism evidence="2 3">
    <name type="scientific">Rhizobium hidalgonense</name>
    <dbReference type="NCBI Taxonomy" id="1538159"/>
    <lineage>
        <taxon>Bacteria</taxon>
        <taxon>Pseudomonadati</taxon>
        <taxon>Pseudomonadota</taxon>
        <taxon>Alphaproteobacteria</taxon>
        <taxon>Hyphomicrobiales</taxon>
        <taxon>Rhizobiaceae</taxon>
        <taxon>Rhizobium/Agrobacterium group</taxon>
        <taxon>Rhizobium</taxon>
    </lineage>
</organism>
<keyword evidence="1" id="KW-0812">Transmembrane</keyword>
<comment type="caution">
    <text evidence="2">The sequence shown here is derived from an EMBL/GenBank/DDBJ whole genome shotgun (WGS) entry which is preliminary data.</text>
</comment>
<dbReference type="EMBL" id="JAVLSF010001037">
    <property type="protein sequence ID" value="MDR9778641.1"/>
    <property type="molecule type" value="Genomic_DNA"/>
</dbReference>
<keyword evidence="1" id="KW-0472">Membrane</keyword>
<accession>A0AAJ2H146</accession>
<feature type="transmembrane region" description="Helical" evidence="1">
    <location>
        <begin position="12"/>
        <end position="28"/>
    </location>
</feature>
<feature type="non-terminal residue" evidence="2">
    <location>
        <position position="123"/>
    </location>
</feature>
<feature type="transmembrane region" description="Helical" evidence="1">
    <location>
        <begin position="33"/>
        <end position="55"/>
    </location>
</feature>
<reference evidence="2" key="1">
    <citation type="submission" date="2023-04" db="EMBL/GenBank/DDBJ databases">
        <title>Genomic characterization of faba bean (Vicia faba) microsymbionts in Mexican soils.</title>
        <authorList>
            <person name="Rivera Orduna F.N."/>
            <person name="Guevara-Luna J."/>
            <person name="Yan J."/>
            <person name="Arroyo-Herrera I."/>
            <person name="Li Y."/>
            <person name="Vasquez-Murrieta M.S."/>
            <person name="Wang E.T."/>
        </authorList>
    </citation>
    <scope>NUCLEOTIDE SEQUENCE</scope>
    <source>
        <strain evidence="2">CH26</strain>
    </source>
</reference>
<gene>
    <name evidence="2" type="ORF">RJJ65_39545</name>
</gene>